<feature type="domain" description="Helicase XPB/Ssl2 N-terminal" evidence="2">
    <location>
        <begin position="453"/>
        <end position="574"/>
    </location>
</feature>
<keyword evidence="3" id="KW-0067">ATP-binding</keyword>
<keyword evidence="3" id="KW-0378">Hydrolase</keyword>
<evidence type="ECO:0000256" key="1">
    <source>
        <dbReference type="SAM" id="MobiDB-lite"/>
    </source>
</evidence>
<dbReference type="GO" id="GO:0004386">
    <property type="term" value="F:helicase activity"/>
    <property type="evidence" value="ECO:0007669"/>
    <property type="project" value="UniProtKB-KW"/>
</dbReference>
<proteinExistence type="predicted"/>
<evidence type="ECO:0000259" key="2">
    <source>
        <dbReference type="Pfam" id="PF13625"/>
    </source>
</evidence>
<keyword evidence="3" id="KW-0547">Nucleotide-binding</keyword>
<organism evidence="3 4">
    <name type="scientific">Naumannella halotolerans</name>
    <dbReference type="NCBI Taxonomy" id="993414"/>
    <lineage>
        <taxon>Bacteria</taxon>
        <taxon>Bacillati</taxon>
        <taxon>Actinomycetota</taxon>
        <taxon>Actinomycetes</taxon>
        <taxon>Propionibacteriales</taxon>
        <taxon>Propionibacteriaceae</taxon>
        <taxon>Naumannella</taxon>
    </lineage>
</organism>
<dbReference type="EMBL" id="SOAW01000001">
    <property type="protein sequence ID" value="TDT32445.1"/>
    <property type="molecule type" value="Genomic_DNA"/>
</dbReference>
<gene>
    <name evidence="3" type="ORF">CLV29_0019</name>
</gene>
<dbReference type="Pfam" id="PF13625">
    <property type="entry name" value="Helicase_C_3"/>
    <property type="match status" value="1"/>
</dbReference>
<name>A0A4R7J5L1_9ACTN</name>
<dbReference type="OrthoDB" id="3415124at2"/>
<evidence type="ECO:0000313" key="3">
    <source>
        <dbReference type="EMBL" id="TDT32445.1"/>
    </source>
</evidence>
<keyword evidence="4" id="KW-1185">Reference proteome</keyword>
<feature type="region of interest" description="Disordered" evidence="1">
    <location>
        <begin position="606"/>
        <end position="629"/>
    </location>
</feature>
<protein>
    <submittedName>
        <fullName evidence="3">XPB/Ssl2-like helicase family protein</fullName>
    </submittedName>
</protein>
<dbReference type="RefSeq" id="WP_133753090.1">
    <property type="nucleotide sequence ID" value="NZ_SOAW01000001.1"/>
</dbReference>
<sequence>MRPPRTYSEALRRLDQSALVRLLELRPDLCSPPPADLAEVANRAATAASVGRALERLDAAQLMTARAIAATHGEPSIAELVELTGRDRRWLADRVGELRERGLVWGGEESLQLLREVRLALGPWPGGLAPPSTPGQRIADPEQLLAELGTDERAVVDRLAWGPPTGALRQADRTVDLASARTPVERLLARGLLRPTDTETVILPREVALAARGGFAAAEVGDGPPRAVEPAVVDPARHRRVDLAGLGAAFASIQETDGLVDELDRMNPQLLRAGGIGAADQSTLIRRLGLTSKGLLRTTALAESLGLLRAAGGRVEITSAYDSWLARPGAERWLSLVLGWRDLPHWPERDPRPLEQEPGPLDARAAELRGLFLAELISVEVGATVDWELITATVGWLRPAWQNLDLAAAAAEVAEAAEWFGLTAMGGRTGLAEVAVTGELPAELSFPEPISTVILQADLTAVAAGPLQPPVLGVLRLLADTESRGTASVYRFSADSIRRGLDRGWSAEEIIDWLGEHTETDVPQPLQYLITDAARRHGAIRIGSAGSWLRIDDPAQLALVTGHPRAGEFGVRQVAPGVIIAAADAAEMVDWLHDLGLSPAAEGMGGNRLVAPAPQRARPRTVRTRPTATPQALAEQLLATVRRGEAEEQRRRDADRLQRNLTEVAGSRVDLGWVDQQGNELQDRGLAVEVAGGRLRLRPDGGDRELSVPLARIRTVEPLATERSIH</sequence>
<dbReference type="Proteomes" id="UP000295371">
    <property type="component" value="Unassembled WGS sequence"/>
</dbReference>
<reference evidence="3 4" key="1">
    <citation type="submission" date="2019-03" db="EMBL/GenBank/DDBJ databases">
        <title>Genomic Encyclopedia of Archaeal and Bacterial Type Strains, Phase II (KMG-II): from individual species to whole genera.</title>
        <authorList>
            <person name="Goeker M."/>
        </authorList>
    </citation>
    <scope>NUCLEOTIDE SEQUENCE [LARGE SCALE GENOMIC DNA]</scope>
    <source>
        <strain evidence="3 4">DSM 24323</strain>
    </source>
</reference>
<accession>A0A4R7J5L1</accession>
<evidence type="ECO:0000313" key="4">
    <source>
        <dbReference type="Proteomes" id="UP000295371"/>
    </source>
</evidence>
<keyword evidence="3" id="KW-0347">Helicase</keyword>
<comment type="caution">
    <text evidence="3">The sequence shown here is derived from an EMBL/GenBank/DDBJ whole genome shotgun (WGS) entry which is preliminary data.</text>
</comment>
<dbReference type="AlphaFoldDB" id="A0A4R7J5L1"/>
<dbReference type="InterPro" id="IPR032830">
    <property type="entry name" value="XPB/Ssl2_N"/>
</dbReference>